<dbReference type="RefSeq" id="WP_088884801.1">
    <property type="nucleotide sequence ID" value="NZ_CP014855.1"/>
</dbReference>
<dbReference type="InterPro" id="IPR037175">
    <property type="entry name" value="KFase_sf"/>
</dbReference>
<dbReference type="Proteomes" id="UP000250134">
    <property type="component" value="Chromosome"/>
</dbReference>
<dbReference type="Gene3D" id="3.50.30.50">
    <property type="entry name" value="Putative cyclase"/>
    <property type="match status" value="1"/>
</dbReference>
<dbReference type="AlphaFoldDB" id="A0A2Z2MD96"/>
<dbReference type="GeneID" id="33331416"/>
<dbReference type="KEGG" id="tgg:A3K92_02670"/>
<name>A0A2Z2MD96_THEGO</name>
<accession>A0A2Z2MD96</accession>
<dbReference type="OrthoDB" id="9014at2157"/>
<gene>
    <name evidence="1" type="ORF">A3K92_02670</name>
</gene>
<dbReference type="PANTHER" id="PTHR31118:SF12">
    <property type="entry name" value="CYCLASE-LIKE PROTEIN 2"/>
    <property type="match status" value="1"/>
</dbReference>
<dbReference type="SUPFAM" id="SSF102198">
    <property type="entry name" value="Putative cyclase"/>
    <property type="match status" value="1"/>
</dbReference>
<dbReference type="Pfam" id="PF04199">
    <property type="entry name" value="Cyclase"/>
    <property type="match status" value="1"/>
</dbReference>
<protein>
    <submittedName>
        <fullName evidence="1">Cyclase</fullName>
    </submittedName>
</protein>
<evidence type="ECO:0000313" key="2">
    <source>
        <dbReference type="Proteomes" id="UP000250134"/>
    </source>
</evidence>
<reference evidence="1 2" key="1">
    <citation type="submission" date="2016-03" db="EMBL/GenBank/DDBJ databases">
        <title>Complete genome sequence of Thermococcus gorgonarius.</title>
        <authorList>
            <person name="Oger P.M."/>
        </authorList>
    </citation>
    <scope>NUCLEOTIDE SEQUENCE [LARGE SCALE GENOMIC DNA]</scope>
    <source>
        <strain evidence="1 2">W-12</strain>
    </source>
</reference>
<keyword evidence="2" id="KW-1185">Reference proteome</keyword>
<dbReference type="EMBL" id="CP014855">
    <property type="protein sequence ID" value="ASJ00461.1"/>
    <property type="molecule type" value="Genomic_DNA"/>
</dbReference>
<organism evidence="1 2">
    <name type="scientific">Thermococcus gorgonarius</name>
    <dbReference type="NCBI Taxonomy" id="71997"/>
    <lineage>
        <taxon>Archaea</taxon>
        <taxon>Methanobacteriati</taxon>
        <taxon>Methanobacteriota</taxon>
        <taxon>Thermococci</taxon>
        <taxon>Thermococcales</taxon>
        <taxon>Thermococcaceae</taxon>
        <taxon>Thermococcus</taxon>
    </lineage>
</organism>
<dbReference type="InterPro" id="IPR007325">
    <property type="entry name" value="KFase/CYL"/>
</dbReference>
<sequence length="191" mass="20763">MIVDLSLPLGEDTPVYPGDPEIRVRPWAFIDRDGYYMNSLKMGEHSGTHVDAPAHFIPGGKTVDELPLEKFIGRAFVIDVRSSTEGPVTLDEIPDSGYRNRIVLFLTGGRELSPEVALFLASEGVKAVGTDAMSIGNESVHVILLSEEIPIFENLTNLEEVLGMEFVFIALPLKIEGGSGSPVRAVAILEE</sequence>
<dbReference type="GO" id="GO:0004061">
    <property type="term" value="F:arylformamidase activity"/>
    <property type="evidence" value="ECO:0007669"/>
    <property type="project" value="InterPro"/>
</dbReference>
<evidence type="ECO:0000313" key="1">
    <source>
        <dbReference type="EMBL" id="ASJ00461.1"/>
    </source>
</evidence>
<dbReference type="GO" id="GO:0019441">
    <property type="term" value="P:L-tryptophan catabolic process to kynurenine"/>
    <property type="evidence" value="ECO:0007669"/>
    <property type="project" value="InterPro"/>
</dbReference>
<proteinExistence type="predicted"/>
<dbReference type="PANTHER" id="PTHR31118">
    <property type="entry name" value="CYCLASE-LIKE PROTEIN 2"/>
    <property type="match status" value="1"/>
</dbReference>